<feature type="region of interest" description="Disordered" evidence="1">
    <location>
        <begin position="1"/>
        <end position="53"/>
    </location>
</feature>
<evidence type="ECO:0000256" key="1">
    <source>
        <dbReference type="SAM" id="MobiDB-lite"/>
    </source>
</evidence>
<feature type="non-terminal residue" evidence="2">
    <location>
        <position position="1"/>
    </location>
</feature>
<organism evidence="2 3">
    <name type="scientific">Kingdonia uniflora</name>
    <dbReference type="NCBI Taxonomy" id="39325"/>
    <lineage>
        <taxon>Eukaryota</taxon>
        <taxon>Viridiplantae</taxon>
        <taxon>Streptophyta</taxon>
        <taxon>Embryophyta</taxon>
        <taxon>Tracheophyta</taxon>
        <taxon>Spermatophyta</taxon>
        <taxon>Magnoliopsida</taxon>
        <taxon>Ranunculales</taxon>
        <taxon>Circaeasteraceae</taxon>
        <taxon>Kingdonia</taxon>
    </lineage>
</organism>
<proteinExistence type="predicted"/>
<feature type="compositionally biased region" description="Pro residues" evidence="1">
    <location>
        <begin position="24"/>
        <end position="33"/>
    </location>
</feature>
<evidence type="ECO:0000313" key="2">
    <source>
        <dbReference type="EMBL" id="KAF6176585.1"/>
    </source>
</evidence>
<name>A0A7J7PAV3_9MAGN</name>
<reference evidence="2 3" key="1">
    <citation type="journal article" date="2020" name="IScience">
        <title>Genome Sequencing of the Endangered Kingdonia uniflora (Circaeasteraceae, Ranunculales) Reveals Potential Mechanisms of Evolutionary Specialization.</title>
        <authorList>
            <person name="Sun Y."/>
            <person name="Deng T."/>
            <person name="Zhang A."/>
            <person name="Moore M.J."/>
            <person name="Landis J.B."/>
            <person name="Lin N."/>
            <person name="Zhang H."/>
            <person name="Zhang X."/>
            <person name="Huang J."/>
            <person name="Zhang X."/>
            <person name="Sun H."/>
            <person name="Wang H."/>
        </authorList>
    </citation>
    <scope>NUCLEOTIDE SEQUENCE [LARGE SCALE GENOMIC DNA]</scope>
    <source>
        <strain evidence="2">TB1705</strain>
        <tissue evidence="2">Leaf</tissue>
    </source>
</reference>
<evidence type="ECO:0000313" key="3">
    <source>
        <dbReference type="Proteomes" id="UP000541444"/>
    </source>
</evidence>
<comment type="caution">
    <text evidence="2">The sequence shown here is derived from an EMBL/GenBank/DDBJ whole genome shotgun (WGS) entry which is preliminary data.</text>
</comment>
<dbReference type="AlphaFoldDB" id="A0A7J7PAV3"/>
<accession>A0A7J7PAV3</accession>
<sequence>NSGRGRGRTEGASTALKSQDRPPLVIPPMPPRTNAPANPYKDTFKPLRKNWRL</sequence>
<dbReference type="Proteomes" id="UP000541444">
    <property type="component" value="Unassembled WGS sequence"/>
</dbReference>
<protein>
    <submittedName>
        <fullName evidence="2">Uncharacterized protein</fullName>
    </submittedName>
</protein>
<dbReference type="EMBL" id="JACGCM010000067">
    <property type="protein sequence ID" value="KAF6176585.1"/>
    <property type="molecule type" value="Genomic_DNA"/>
</dbReference>
<gene>
    <name evidence="2" type="ORF">GIB67_034447</name>
</gene>
<keyword evidence="3" id="KW-1185">Reference proteome</keyword>